<dbReference type="EMBL" id="AP024086">
    <property type="protein sequence ID" value="BCL62096.1"/>
    <property type="molecule type" value="Genomic_DNA"/>
</dbReference>
<name>A0A8D5FVH3_9BACT</name>
<dbReference type="PIRSF" id="PIRSF005962">
    <property type="entry name" value="Pept_M20D_amidohydro"/>
    <property type="match status" value="1"/>
</dbReference>
<proteinExistence type="predicted"/>
<keyword evidence="1" id="KW-0378">Hydrolase</keyword>
<accession>A0A8D5FVH3</accession>
<gene>
    <name evidence="3" type="ORF">DGMP_27890</name>
</gene>
<dbReference type="InterPro" id="IPR002933">
    <property type="entry name" value="Peptidase_M20"/>
</dbReference>
<reference evidence="3" key="1">
    <citation type="submission" date="2020-09" db="EMBL/GenBank/DDBJ databases">
        <title>Desulfogranum mesoprofundum gen. nov., sp. nov., a novel mesophilic, sulfate-reducing chemolithoautotroph isolated from a deep-sea hydrothermal vent chimney in the Suiyo Seamount.</title>
        <authorList>
            <person name="Hashimoto Y."/>
            <person name="Nakagawa S."/>
        </authorList>
    </citation>
    <scope>NUCLEOTIDE SEQUENCE</scope>
    <source>
        <strain evidence="3">KT2</strain>
    </source>
</reference>
<evidence type="ECO:0000259" key="2">
    <source>
        <dbReference type="Pfam" id="PF07687"/>
    </source>
</evidence>
<sequence>MENEMKKWLVSLRNDFHRHPELSMEETRTTGRICEVLKNYDVEISTFDDMTGVVGIVCGKKTEGRGRTLALRADIDALPVQEYGDRKYRSVVDGVMHACGHDANTVIMLGVVRKIHESGLIEKINGTVKFIFQPAEEKLAGAKAMIAKGVLENPHVDWIVAGHMDPNLPVGTVGVFSHIGHASSDPFELVITGRGTHGASPQKGINPISAGGYFITALETILSRCINPADSAVISIGTFHAGNAGNVIPDHAVLKGSIRTHDESVRKKLLAAVEDLVKGVDTIFGTTSKLEVKPGAPLGVNDRGVCKFLHDASVSVLSEEKVRTLPFHMGSEDFYYFTEIIPGAIMRLGCADMESGIIAPLHSPRFDIHGDVLQIGTDIFFKAVENFFDVR</sequence>
<dbReference type="GO" id="GO:0050118">
    <property type="term" value="F:N-acetyldiaminopimelate deacetylase activity"/>
    <property type="evidence" value="ECO:0007669"/>
    <property type="project" value="UniProtKB-ARBA"/>
</dbReference>
<dbReference type="AlphaFoldDB" id="A0A8D5FVH3"/>
<dbReference type="GO" id="GO:0019877">
    <property type="term" value="P:diaminopimelate biosynthetic process"/>
    <property type="evidence" value="ECO:0007669"/>
    <property type="project" value="UniProtKB-ARBA"/>
</dbReference>
<dbReference type="InterPro" id="IPR011650">
    <property type="entry name" value="Peptidase_M20_dimer"/>
</dbReference>
<dbReference type="KEGG" id="dbk:DGMP_27890"/>
<dbReference type="PANTHER" id="PTHR11014">
    <property type="entry name" value="PEPTIDASE M20 FAMILY MEMBER"/>
    <property type="match status" value="1"/>
</dbReference>
<dbReference type="CDD" id="cd03886">
    <property type="entry name" value="M20_Acy1"/>
    <property type="match status" value="1"/>
</dbReference>
<dbReference type="Pfam" id="PF07687">
    <property type="entry name" value="M20_dimer"/>
    <property type="match status" value="1"/>
</dbReference>
<evidence type="ECO:0000256" key="1">
    <source>
        <dbReference type="ARBA" id="ARBA00022801"/>
    </source>
</evidence>
<dbReference type="InterPro" id="IPR017439">
    <property type="entry name" value="Amidohydrolase"/>
</dbReference>
<dbReference type="FunFam" id="3.30.70.360:FF:000001">
    <property type="entry name" value="N-acetyldiaminopimelate deacetylase"/>
    <property type="match status" value="1"/>
</dbReference>
<keyword evidence="4" id="KW-1185">Reference proteome</keyword>
<dbReference type="Pfam" id="PF01546">
    <property type="entry name" value="Peptidase_M20"/>
    <property type="match status" value="1"/>
</dbReference>
<dbReference type="PANTHER" id="PTHR11014:SF63">
    <property type="entry name" value="METALLOPEPTIDASE, PUTATIVE (AFU_ORTHOLOGUE AFUA_6G09600)-RELATED"/>
    <property type="match status" value="1"/>
</dbReference>
<evidence type="ECO:0000313" key="3">
    <source>
        <dbReference type="EMBL" id="BCL62096.1"/>
    </source>
</evidence>
<protein>
    <submittedName>
        <fullName evidence="3">Peptidase M20</fullName>
    </submittedName>
</protein>
<dbReference type="Proteomes" id="UP000826725">
    <property type="component" value="Chromosome"/>
</dbReference>
<dbReference type="NCBIfam" id="TIGR01891">
    <property type="entry name" value="amidohydrolases"/>
    <property type="match status" value="1"/>
</dbReference>
<organism evidence="3 4">
    <name type="scientific">Desulfomarina profundi</name>
    <dbReference type="NCBI Taxonomy" id="2772557"/>
    <lineage>
        <taxon>Bacteria</taxon>
        <taxon>Pseudomonadati</taxon>
        <taxon>Thermodesulfobacteriota</taxon>
        <taxon>Desulfobulbia</taxon>
        <taxon>Desulfobulbales</taxon>
        <taxon>Desulfobulbaceae</taxon>
        <taxon>Desulfomarina</taxon>
    </lineage>
</organism>
<evidence type="ECO:0000313" key="4">
    <source>
        <dbReference type="Proteomes" id="UP000826725"/>
    </source>
</evidence>
<feature type="domain" description="Peptidase M20 dimerisation" evidence="2">
    <location>
        <begin position="180"/>
        <end position="278"/>
    </location>
</feature>